<feature type="region of interest" description="Disordered" evidence="2">
    <location>
        <begin position="84"/>
        <end position="112"/>
    </location>
</feature>
<evidence type="ECO:0000313" key="3">
    <source>
        <dbReference type="EMBL" id="KAJ8038660.1"/>
    </source>
</evidence>
<keyword evidence="1" id="KW-0175">Coiled coil</keyword>
<feature type="coiled-coil region" evidence="1">
    <location>
        <begin position="271"/>
        <end position="298"/>
    </location>
</feature>
<name>A0A9Q1C5P7_HOLLE</name>
<feature type="compositionally biased region" description="Basic and acidic residues" evidence="2">
    <location>
        <begin position="98"/>
        <end position="112"/>
    </location>
</feature>
<sequence length="797" mass="93851">MSEVIQQLNVPAKTTIVREFPELDLWSDDSFLIKFGDFEVQVMDKNMETIKVFLDDHIFFNGKLIKGSPGDSFSCNKNNHHSITADVPLPPTATSDGHSTDQGHDLQKHTHSSDIPTAYDLQKSVSLCNQTIADLIDKNLLKFTKSKLGFFKKQMTTFSQEREEVIKTLHRLSEQSRQVVKNEDNIKRQLGIKQRNQLILEKIIKSFGKELGKASSQILELENQLVSSDIKCQEFKENIQDISSMWAEKFKEKDTECQIIRKDQKIMAQLLEEKTSILDDVTKELSDVKEQMKLLKAANGVLAAKNTVLLNSVTKEKETQQKVFKAKERLRDEKESLESGIKMMEAKMKQQRQFYEEQINKMKEGYEMELIKMKTTNDAEIEQRDQLLQNLCNQLAEEKLHNESLQEETALMKTLVRDNEKQNEALKKEMKLVKGLLDLVTDERAKLIESQEEQVGHLHNEIKILKEKFMNEEKRRKTVEDLHQHLILTKKTEEDRFMVCQIELFLKSCVDNAVLLDETTKIQKNHLQQAEEANRRCTHLQQNNEQLQKKVREANQRYSILYEDFEKLKNKLRDVSKKMDFRGEMKDRQPIPPSYQIQPLPRIKELECELEQKVKEQEDMRVLIKWLKKDLSKTEKDLAHVTLEKKDLIKSIEKEQIDHNQVINGLKKTFAEEKLLERRSYEMRDNENRRLVKEMTDLYQQLKIGYKDLQKSKTEADKEIERLKDDINEMEDELDEMDEELENCDQDIEELEDDLDDAEYEIEQKEKEIRKLKTQVQELLKTKKNLEKKLRSFQLRA</sequence>
<comment type="caution">
    <text evidence="3">The sequence shown here is derived from an EMBL/GenBank/DDBJ whole genome shotgun (WGS) entry which is preliminary data.</text>
</comment>
<evidence type="ECO:0000256" key="2">
    <source>
        <dbReference type="SAM" id="MobiDB-lite"/>
    </source>
</evidence>
<dbReference type="AlphaFoldDB" id="A0A9Q1C5P7"/>
<feature type="coiled-coil region" evidence="1">
    <location>
        <begin position="706"/>
        <end position="796"/>
    </location>
</feature>
<dbReference type="EMBL" id="JAIZAY010000007">
    <property type="protein sequence ID" value="KAJ8038660.1"/>
    <property type="molecule type" value="Genomic_DNA"/>
</dbReference>
<reference evidence="3" key="1">
    <citation type="submission" date="2021-10" db="EMBL/GenBank/DDBJ databases">
        <title>Tropical sea cucumber genome reveals ecological adaptation and Cuvierian tubules defense mechanism.</title>
        <authorList>
            <person name="Chen T."/>
        </authorList>
    </citation>
    <scope>NUCLEOTIDE SEQUENCE</scope>
    <source>
        <strain evidence="3">Nanhai2018</strain>
        <tissue evidence="3">Muscle</tissue>
    </source>
</reference>
<dbReference type="Proteomes" id="UP001152320">
    <property type="component" value="Chromosome 7"/>
</dbReference>
<dbReference type="OrthoDB" id="10226769at2759"/>
<keyword evidence="4" id="KW-1185">Reference proteome</keyword>
<accession>A0A9Q1C5P7</accession>
<proteinExistence type="predicted"/>
<feature type="coiled-coil region" evidence="1">
    <location>
        <begin position="204"/>
        <end position="238"/>
    </location>
</feature>
<dbReference type="Gene3D" id="1.20.5.340">
    <property type="match status" value="1"/>
</dbReference>
<evidence type="ECO:0000313" key="4">
    <source>
        <dbReference type="Proteomes" id="UP001152320"/>
    </source>
</evidence>
<feature type="coiled-coil region" evidence="1">
    <location>
        <begin position="516"/>
        <end position="571"/>
    </location>
</feature>
<feature type="coiled-coil region" evidence="1">
    <location>
        <begin position="448"/>
        <end position="482"/>
    </location>
</feature>
<gene>
    <name evidence="3" type="ORF">HOLleu_16146</name>
</gene>
<organism evidence="3 4">
    <name type="scientific">Holothuria leucospilota</name>
    <name type="common">Black long sea cucumber</name>
    <name type="synonym">Mertensiothuria leucospilota</name>
    <dbReference type="NCBI Taxonomy" id="206669"/>
    <lineage>
        <taxon>Eukaryota</taxon>
        <taxon>Metazoa</taxon>
        <taxon>Echinodermata</taxon>
        <taxon>Eleutherozoa</taxon>
        <taxon>Echinozoa</taxon>
        <taxon>Holothuroidea</taxon>
        <taxon>Aspidochirotacea</taxon>
        <taxon>Aspidochirotida</taxon>
        <taxon>Holothuriidae</taxon>
        <taxon>Holothuria</taxon>
    </lineage>
</organism>
<protein>
    <submittedName>
        <fullName evidence="3">Uncharacterized protein</fullName>
    </submittedName>
</protein>
<feature type="coiled-coil region" evidence="1">
    <location>
        <begin position="327"/>
        <end position="408"/>
    </location>
</feature>
<evidence type="ECO:0000256" key="1">
    <source>
        <dbReference type="SAM" id="Coils"/>
    </source>
</evidence>